<accession>A0AAV7MKX3</accession>
<dbReference type="EMBL" id="JANPWB010000013">
    <property type="protein sequence ID" value="KAJ1103704.1"/>
    <property type="molecule type" value="Genomic_DNA"/>
</dbReference>
<evidence type="ECO:0000313" key="3">
    <source>
        <dbReference type="Proteomes" id="UP001066276"/>
    </source>
</evidence>
<name>A0AAV7MKX3_PLEWA</name>
<comment type="caution">
    <text evidence="2">The sequence shown here is derived from an EMBL/GenBank/DDBJ whole genome shotgun (WGS) entry which is preliminary data.</text>
</comment>
<keyword evidence="1" id="KW-0472">Membrane</keyword>
<keyword evidence="3" id="KW-1185">Reference proteome</keyword>
<reference evidence="2" key="1">
    <citation type="journal article" date="2022" name="bioRxiv">
        <title>Sequencing and chromosome-scale assembly of the giantPleurodeles waltlgenome.</title>
        <authorList>
            <person name="Brown T."/>
            <person name="Elewa A."/>
            <person name="Iarovenko S."/>
            <person name="Subramanian E."/>
            <person name="Araus A.J."/>
            <person name="Petzold A."/>
            <person name="Susuki M."/>
            <person name="Suzuki K.-i.T."/>
            <person name="Hayashi T."/>
            <person name="Toyoda A."/>
            <person name="Oliveira C."/>
            <person name="Osipova E."/>
            <person name="Leigh N.D."/>
            <person name="Simon A."/>
            <person name="Yun M.H."/>
        </authorList>
    </citation>
    <scope>NUCLEOTIDE SEQUENCE</scope>
    <source>
        <strain evidence="2">20211129_DDA</strain>
        <tissue evidence="2">Liver</tissue>
    </source>
</reference>
<organism evidence="2 3">
    <name type="scientific">Pleurodeles waltl</name>
    <name type="common">Iberian ribbed newt</name>
    <dbReference type="NCBI Taxonomy" id="8319"/>
    <lineage>
        <taxon>Eukaryota</taxon>
        <taxon>Metazoa</taxon>
        <taxon>Chordata</taxon>
        <taxon>Craniata</taxon>
        <taxon>Vertebrata</taxon>
        <taxon>Euteleostomi</taxon>
        <taxon>Amphibia</taxon>
        <taxon>Batrachia</taxon>
        <taxon>Caudata</taxon>
        <taxon>Salamandroidea</taxon>
        <taxon>Salamandridae</taxon>
        <taxon>Pleurodelinae</taxon>
        <taxon>Pleurodeles</taxon>
    </lineage>
</organism>
<dbReference type="Proteomes" id="UP001066276">
    <property type="component" value="Chromosome 9"/>
</dbReference>
<evidence type="ECO:0000256" key="1">
    <source>
        <dbReference type="SAM" id="Phobius"/>
    </source>
</evidence>
<dbReference type="PANTHER" id="PTHR39948:SF1">
    <property type="entry name" value="GEO11419P1"/>
    <property type="match status" value="1"/>
</dbReference>
<feature type="transmembrane region" description="Helical" evidence="1">
    <location>
        <begin position="12"/>
        <end position="38"/>
    </location>
</feature>
<evidence type="ECO:0000313" key="2">
    <source>
        <dbReference type="EMBL" id="KAJ1103704.1"/>
    </source>
</evidence>
<protein>
    <submittedName>
        <fullName evidence="2">Uncharacterized protein</fullName>
    </submittedName>
</protein>
<dbReference type="AlphaFoldDB" id="A0AAV7MKX3"/>
<keyword evidence="1" id="KW-1133">Transmembrane helix</keyword>
<sequence length="80" mass="9068">MIEMTDYKELLVTAFWFFVLMFLAWPLSIMMGAIYGFLTPFTTCFGLDSITNFLLRGVNLAKTCATNMLQGVPSNPEEKD</sequence>
<keyword evidence="1" id="KW-0812">Transmembrane</keyword>
<proteinExistence type="predicted"/>
<dbReference type="PANTHER" id="PTHR39948">
    <property type="entry name" value="GEO11419P1"/>
    <property type="match status" value="1"/>
</dbReference>
<gene>
    <name evidence="2" type="ORF">NDU88_001125</name>
</gene>